<dbReference type="InterPro" id="IPR001245">
    <property type="entry name" value="Ser-Thr/Tyr_kinase_cat_dom"/>
</dbReference>
<dbReference type="Gene3D" id="3.20.20.80">
    <property type="entry name" value="Glycosidases"/>
    <property type="match status" value="1"/>
</dbReference>
<evidence type="ECO:0000256" key="4">
    <source>
        <dbReference type="ARBA" id="ARBA00022777"/>
    </source>
</evidence>
<feature type="domain" description="GH18" evidence="10">
    <location>
        <begin position="27"/>
        <end position="371"/>
    </location>
</feature>
<evidence type="ECO:0000256" key="7">
    <source>
        <dbReference type="SAM" id="Phobius"/>
    </source>
</evidence>
<feature type="domain" description="Protein kinase" evidence="9">
    <location>
        <begin position="447"/>
        <end position="718"/>
    </location>
</feature>
<evidence type="ECO:0000256" key="3">
    <source>
        <dbReference type="ARBA" id="ARBA00022741"/>
    </source>
</evidence>
<dbReference type="Pfam" id="PF07714">
    <property type="entry name" value="PK_Tyr_Ser-Thr"/>
    <property type="match status" value="1"/>
</dbReference>
<dbReference type="InterPro" id="IPR017441">
    <property type="entry name" value="Protein_kinase_ATP_BS"/>
</dbReference>
<dbReference type="FunFam" id="3.30.200.20:FF:000951">
    <property type="entry name" value="Uncharacterized protein"/>
    <property type="match status" value="1"/>
</dbReference>
<dbReference type="PROSITE" id="PS00107">
    <property type="entry name" value="PROTEIN_KINASE_ATP"/>
    <property type="match status" value="1"/>
</dbReference>
<dbReference type="PROSITE" id="PS50011">
    <property type="entry name" value="PROTEIN_KINASE_DOM"/>
    <property type="match status" value="1"/>
</dbReference>
<dbReference type="InterPro" id="IPR011009">
    <property type="entry name" value="Kinase-like_dom_sf"/>
</dbReference>
<evidence type="ECO:0000313" key="11">
    <source>
        <dbReference type="EMBL" id="CAI8610482.1"/>
    </source>
</evidence>
<evidence type="ECO:0000256" key="8">
    <source>
        <dbReference type="SAM" id="SignalP"/>
    </source>
</evidence>
<reference evidence="11 12" key="1">
    <citation type="submission" date="2023-01" db="EMBL/GenBank/DDBJ databases">
        <authorList>
            <person name="Kreplak J."/>
        </authorList>
    </citation>
    <scope>NUCLEOTIDE SEQUENCE [LARGE SCALE GENOMIC DNA]</scope>
</reference>
<keyword evidence="4" id="KW-0418">Kinase</keyword>
<dbReference type="PANTHER" id="PTHR27002">
    <property type="entry name" value="RECEPTOR-LIKE SERINE/THREONINE-PROTEIN KINASE SD1-8"/>
    <property type="match status" value="1"/>
</dbReference>
<sequence length="766" mass="86514">MFPTNFSFFFVFLSVTSHSFAAATTSWVKAGYYYSGSEISASEIKSTLFTHLLCAFAFINSTNYNIFINSSEEHKFSTFTNTVKLQNPSVITLLSIYTGRENSSAFNSIINQSSYRKSFIDSSIKTARKYEFQGIDLCGVSPKQGKELANFATLLKEWRIAITSEARNTKKTELVLVMAGYYLKASDSFSYPFESMQKNLDWVHFVAYDYYLPKKDIVTGFHAALYGSSGWENTDSGIQEWRKRGFSSNKLVIGLPYHGYAWTLVKQGEEGVGKPAFGPAITMDGSMSYKLIKSYIRSFGGGVVSSFNDTFVVNHFTVASTTWVNFDDVEAIKEKVSYVKKNGLLGYNVFQVGNDENWVLSKAAQEVDEDHHNRRLLIIVLLTTLTAALLLGIVFCYYYQAGTVAILTRMIYKLSIYLSAAEEDLSGNASDLIVFGYLTIKVATDNFSKENKLGEGGFGAVYKGKLRKGQEIAVKRLSENSNQGLEEFKNEITLTARLQHVNLVRLLGYCTKKNEKLLIYEYLPNKSLDHFLFDPRKSILLDWRKRVNIIEGITQGLLYLQEYSNFTIIHRDLKASNVLLDHEMNAKISDFGMARIFGKYEHEANTSRIVGTYGYVPPEYVRKGIYSPKYDVYSFGVLLLQIISGKRTSQYYGPHENMNLLEYAYELWMEGTILEFLDPSLDDSTSHCKIMRCMQVALLCVQENSADRPSMLEVDSLLKNEGTPVGTPNMPAFSMKIHGDDKGDTSNSRLKFSSINDVTISEMVPR</sequence>
<evidence type="ECO:0000256" key="6">
    <source>
        <dbReference type="PROSITE-ProRule" id="PRU10141"/>
    </source>
</evidence>
<protein>
    <submittedName>
        <fullName evidence="11">Uncharacterized protein</fullName>
    </submittedName>
</protein>
<dbReference type="GO" id="GO:0008061">
    <property type="term" value="F:chitin binding"/>
    <property type="evidence" value="ECO:0007669"/>
    <property type="project" value="InterPro"/>
</dbReference>
<gene>
    <name evidence="11" type="ORF">VFH_IV184600</name>
</gene>
<evidence type="ECO:0000259" key="9">
    <source>
        <dbReference type="PROSITE" id="PS50011"/>
    </source>
</evidence>
<evidence type="ECO:0000256" key="5">
    <source>
        <dbReference type="ARBA" id="ARBA00022840"/>
    </source>
</evidence>
<dbReference type="FunFam" id="1.10.510.10:FF:001964">
    <property type="entry name" value="Uncharacterized protein"/>
    <property type="match status" value="1"/>
</dbReference>
<dbReference type="GO" id="GO:0005524">
    <property type="term" value="F:ATP binding"/>
    <property type="evidence" value="ECO:0007669"/>
    <property type="project" value="UniProtKB-UniRule"/>
</dbReference>
<keyword evidence="5 6" id="KW-0067">ATP-binding</keyword>
<dbReference type="InterPro" id="IPR011583">
    <property type="entry name" value="Chitinase_II/V-like_cat"/>
</dbReference>
<accession>A0AAV1AM95</accession>
<proteinExistence type="predicted"/>
<keyword evidence="3 6" id="KW-0547">Nucleotide-binding</keyword>
<evidence type="ECO:0000313" key="12">
    <source>
        <dbReference type="Proteomes" id="UP001157006"/>
    </source>
</evidence>
<keyword evidence="7" id="KW-0472">Membrane</keyword>
<name>A0AAV1AM95_VICFA</name>
<keyword evidence="7" id="KW-1133">Transmembrane helix</keyword>
<dbReference type="Gene3D" id="1.10.510.10">
    <property type="entry name" value="Transferase(Phosphotransferase) domain 1"/>
    <property type="match status" value="1"/>
</dbReference>
<dbReference type="SUPFAM" id="SSF56112">
    <property type="entry name" value="Protein kinase-like (PK-like)"/>
    <property type="match status" value="1"/>
</dbReference>
<dbReference type="PROSITE" id="PS00108">
    <property type="entry name" value="PROTEIN_KINASE_ST"/>
    <property type="match status" value="1"/>
</dbReference>
<keyword evidence="2" id="KW-0808">Transferase</keyword>
<dbReference type="GO" id="GO:0005886">
    <property type="term" value="C:plasma membrane"/>
    <property type="evidence" value="ECO:0007669"/>
    <property type="project" value="TreeGrafter"/>
</dbReference>
<dbReference type="GO" id="GO:0004674">
    <property type="term" value="F:protein serine/threonine kinase activity"/>
    <property type="evidence" value="ECO:0007669"/>
    <property type="project" value="UniProtKB-KW"/>
</dbReference>
<dbReference type="PANTHER" id="PTHR27002:SF559">
    <property type="entry name" value="CYSTEINE-RICH RLK (RECEPTOR-LIKE KINASE) PROTEIN"/>
    <property type="match status" value="1"/>
</dbReference>
<feature type="signal peptide" evidence="8">
    <location>
        <begin position="1"/>
        <end position="21"/>
    </location>
</feature>
<feature type="transmembrane region" description="Helical" evidence="7">
    <location>
        <begin position="376"/>
        <end position="399"/>
    </location>
</feature>
<dbReference type="InterPro" id="IPR000719">
    <property type="entry name" value="Prot_kinase_dom"/>
</dbReference>
<organism evidence="11 12">
    <name type="scientific">Vicia faba</name>
    <name type="common">Broad bean</name>
    <name type="synonym">Faba vulgaris</name>
    <dbReference type="NCBI Taxonomy" id="3906"/>
    <lineage>
        <taxon>Eukaryota</taxon>
        <taxon>Viridiplantae</taxon>
        <taxon>Streptophyta</taxon>
        <taxon>Embryophyta</taxon>
        <taxon>Tracheophyta</taxon>
        <taxon>Spermatophyta</taxon>
        <taxon>Magnoliopsida</taxon>
        <taxon>eudicotyledons</taxon>
        <taxon>Gunneridae</taxon>
        <taxon>Pentapetalae</taxon>
        <taxon>rosids</taxon>
        <taxon>fabids</taxon>
        <taxon>Fabales</taxon>
        <taxon>Fabaceae</taxon>
        <taxon>Papilionoideae</taxon>
        <taxon>50 kb inversion clade</taxon>
        <taxon>NPAAA clade</taxon>
        <taxon>Hologalegina</taxon>
        <taxon>IRL clade</taxon>
        <taxon>Fabeae</taxon>
        <taxon>Vicia</taxon>
    </lineage>
</organism>
<evidence type="ECO:0000259" key="10">
    <source>
        <dbReference type="PROSITE" id="PS51910"/>
    </source>
</evidence>
<dbReference type="InterPro" id="IPR008271">
    <property type="entry name" value="Ser/Thr_kinase_AS"/>
</dbReference>
<dbReference type="EMBL" id="OX451739">
    <property type="protein sequence ID" value="CAI8610482.1"/>
    <property type="molecule type" value="Genomic_DNA"/>
</dbReference>
<feature type="binding site" evidence="6">
    <location>
        <position position="475"/>
    </location>
    <ligand>
        <name>ATP</name>
        <dbReference type="ChEBI" id="CHEBI:30616"/>
    </ligand>
</feature>
<dbReference type="InterPro" id="IPR001223">
    <property type="entry name" value="Glyco_hydro18_cat"/>
</dbReference>
<evidence type="ECO:0000256" key="2">
    <source>
        <dbReference type="ARBA" id="ARBA00022679"/>
    </source>
</evidence>
<keyword evidence="7" id="KW-0812">Transmembrane</keyword>
<dbReference type="SMART" id="SM00636">
    <property type="entry name" value="Glyco_18"/>
    <property type="match status" value="1"/>
</dbReference>
<dbReference type="GO" id="GO:0005975">
    <property type="term" value="P:carbohydrate metabolic process"/>
    <property type="evidence" value="ECO:0007669"/>
    <property type="project" value="InterPro"/>
</dbReference>
<dbReference type="SUPFAM" id="SSF51445">
    <property type="entry name" value="(Trans)glycosidases"/>
    <property type="match status" value="1"/>
</dbReference>
<dbReference type="PROSITE" id="PS51910">
    <property type="entry name" value="GH18_2"/>
    <property type="match status" value="1"/>
</dbReference>
<keyword evidence="1" id="KW-0723">Serine/threonine-protein kinase</keyword>
<dbReference type="InterPro" id="IPR017853">
    <property type="entry name" value="GH"/>
</dbReference>
<dbReference type="Proteomes" id="UP001157006">
    <property type="component" value="Chromosome 4"/>
</dbReference>
<dbReference type="CDD" id="cd14066">
    <property type="entry name" value="STKc_IRAK"/>
    <property type="match status" value="1"/>
</dbReference>
<keyword evidence="12" id="KW-1185">Reference proteome</keyword>
<dbReference type="Pfam" id="PF00704">
    <property type="entry name" value="Glyco_hydro_18"/>
    <property type="match status" value="1"/>
</dbReference>
<dbReference type="Gene3D" id="3.10.50.10">
    <property type="match status" value="1"/>
</dbReference>
<keyword evidence="8" id="KW-0732">Signal</keyword>
<dbReference type="SMART" id="SM00220">
    <property type="entry name" value="S_TKc"/>
    <property type="match status" value="1"/>
</dbReference>
<dbReference type="AlphaFoldDB" id="A0AAV1AM95"/>
<feature type="chain" id="PRO_5043471696" evidence="8">
    <location>
        <begin position="22"/>
        <end position="766"/>
    </location>
</feature>
<dbReference type="InterPro" id="IPR029070">
    <property type="entry name" value="Chitinase_insertion_sf"/>
</dbReference>
<dbReference type="Gene3D" id="3.30.200.20">
    <property type="entry name" value="Phosphorylase Kinase, domain 1"/>
    <property type="match status" value="1"/>
</dbReference>
<evidence type="ECO:0000256" key="1">
    <source>
        <dbReference type="ARBA" id="ARBA00022527"/>
    </source>
</evidence>